<gene>
    <name evidence="2" type="ORF">PCOR1329_LOCUS53436</name>
</gene>
<protein>
    <submittedName>
        <fullName evidence="2">Uncharacterized protein</fullName>
    </submittedName>
</protein>
<keyword evidence="3" id="KW-1185">Reference proteome</keyword>
<organism evidence="2 3">
    <name type="scientific">Prorocentrum cordatum</name>
    <dbReference type="NCBI Taxonomy" id="2364126"/>
    <lineage>
        <taxon>Eukaryota</taxon>
        <taxon>Sar</taxon>
        <taxon>Alveolata</taxon>
        <taxon>Dinophyceae</taxon>
        <taxon>Prorocentrales</taxon>
        <taxon>Prorocentraceae</taxon>
        <taxon>Prorocentrum</taxon>
    </lineage>
</organism>
<dbReference type="EMBL" id="CAUYUJ010016514">
    <property type="protein sequence ID" value="CAK0866181.1"/>
    <property type="molecule type" value="Genomic_DNA"/>
</dbReference>
<proteinExistence type="predicted"/>
<name>A0ABN9V0E7_9DINO</name>
<accession>A0ABN9V0E7</accession>
<evidence type="ECO:0000313" key="2">
    <source>
        <dbReference type="EMBL" id="CAK0866181.1"/>
    </source>
</evidence>
<feature type="non-terminal residue" evidence="2">
    <location>
        <position position="164"/>
    </location>
</feature>
<comment type="caution">
    <text evidence="2">The sequence shown here is derived from an EMBL/GenBank/DDBJ whole genome shotgun (WGS) entry which is preliminary data.</text>
</comment>
<evidence type="ECO:0000256" key="1">
    <source>
        <dbReference type="SAM" id="MobiDB-lite"/>
    </source>
</evidence>
<dbReference type="Proteomes" id="UP001189429">
    <property type="component" value="Unassembled WGS sequence"/>
</dbReference>
<reference evidence="2" key="1">
    <citation type="submission" date="2023-10" db="EMBL/GenBank/DDBJ databases">
        <authorList>
            <person name="Chen Y."/>
            <person name="Shah S."/>
            <person name="Dougan E. K."/>
            <person name="Thang M."/>
            <person name="Chan C."/>
        </authorList>
    </citation>
    <scope>NUCLEOTIDE SEQUENCE [LARGE SCALE GENOMIC DNA]</scope>
</reference>
<evidence type="ECO:0000313" key="3">
    <source>
        <dbReference type="Proteomes" id="UP001189429"/>
    </source>
</evidence>
<feature type="region of interest" description="Disordered" evidence="1">
    <location>
        <begin position="1"/>
        <end position="23"/>
    </location>
</feature>
<sequence length="164" mass="18457">MAPKNPRPSNAQRDTAAVYGGSGAKERHPFAQTEVTENWLRYFFVVVRVARIARRMCARRRVSYGFIGYDMHSGNPRQGVEWCFQLIALRDGAVDGHIGKNKPKRRGKLCLAARVPTHAEITHPAFHSMGRGFGPRTMLAKATPNKGEQLHIKFTEDNINYSAH</sequence>